<dbReference type="GO" id="GO:0008528">
    <property type="term" value="F:G protein-coupled peptide receptor activity"/>
    <property type="evidence" value="ECO:0007669"/>
    <property type="project" value="TreeGrafter"/>
</dbReference>
<dbReference type="SMART" id="SM00008">
    <property type="entry name" value="HormR"/>
    <property type="match status" value="1"/>
</dbReference>
<evidence type="ECO:0000256" key="6">
    <source>
        <dbReference type="ARBA" id="ARBA00023040"/>
    </source>
</evidence>
<evidence type="ECO:0000256" key="3">
    <source>
        <dbReference type="ARBA" id="ARBA00022475"/>
    </source>
</evidence>
<dbReference type="PANTHER" id="PTHR45620:SF40">
    <property type="entry name" value="CORTICOTROPIN-RELEASING FACTOR RECEPTOR 2-LIKE ISOFORM X1"/>
    <property type="match status" value="1"/>
</dbReference>
<gene>
    <name evidence="15" type="ORF">MEDL_62548</name>
</gene>
<dbReference type="InterPro" id="IPR000832">
    <property type="entry name" value="GPCR_2_secretin-like"/>
</dbReference>
<evidence type="ECO:0000256" key="7">
    <source>
        <dbReference type="ARBA" id="ARBA00023136"/>
    </source>
</evidence>
<organism evidence="15 16">
    <name type="scientific">Mytilus edulis</name>
    <name type="common">Blue mussel</name>
    <dbReference type="NCBI Taxonomy" id="6550"/>
    <lineage>
        <taxon>Eukaryota</taxon>
        <taxon>Metazoa</taxon>
        <taxon>Spiralia</taxon>
        <taxon>Lophotrochozoa</taxon>
        <taxon>Mollusca</taxon>
        <taxon>Bivalvia</taxon>
        <taxon>Autobranchia</taxon>
        <taxon>Pteriomorphia</taxon>
        <taxon>Mytilida</taxon>
        <taxon>Mytiloidea</taxon>
        <taxon>Mytilidae</taxon>
        <taxon>Mytilinae</taxon>
        <taxon>Mytilus</taxon>
    </lineage>
</organism>
<evidence type="ECO:0000256" key="5">
    <source>
        <dbReference type="ARBA" id="ARBA00022989"/>
    </source>
</evidence>
<comment type="similarity">
    <text evidence="2">Belongs to the G-protein coupled receptor 2 family.</text>
</comment>
<dbReference type="GO" id="GO:0007166">
    <property type="term" value="P:cell surface receptor signaling pathway"/>
    <property type="evidence" value="ECO:0007669"/>
    <property type="project" value="InterPro"/>
</dbReference>
<dbReference type="InterPro" id="IPR036445">
    <property type="entry name" value="GPCR_2_extracell_dom_sf"/>
</dbReference>
<dbReference type="InterPro" id="IPR017981">
    <property type="entry name" value="GPCR_2-like_7TM"/>
</dbReference>
<evidence type="ECO:0000256" key="10">
    <source>
        <dbReference type="ARBA" id="ARBA00023224"/>
    </source>
</evidence>
<name>A0A8S3V3J9_MYTED</name>
<keyword evidence="9" id="KW-0325">Glycoprotein</keyword>
<dbReference type="Proteomes" id="UP000683360">
    <property type="component" value="Unassembled WGS sequence"/>
</dbReference>
<feature type="transmembrane region" description="Helical" evidence="12">
    <location>
        <begin position="316"/>
        <end position="335"/>
    </location>
</feature>
<evidence type="ECO:0000256" key="11">
    <source>
        <dbReference type="SAM" id="MobiDB-lite"/>
    </source>
</evidence>
<dbReference type="Pfam" id="PF02793">
    <property type="entry name" value="HRM"/>
    <property type="match status" value="1"/>
</dbReference>
<dbReference type="AlphaFoldDB" id="A0A8S3V3J9"/>
<evidence type="ECO:0000256" key="12">
    <source>
        <dbReference type="SAM" id="Phobius"/>
    </source>
</evidence>
<dbReference type="SUPFAM" id="SSF81321">
    <property type="entry name" value="Family A G protein-coupled receptor-like"/>
    <property type="match status" value="1"/>
</dbReference>
<feature type="region of interest" description="Disordered" evidence="11">
    <location>
        <begin position="686"/>
        <end position="716"/>
    </location>
</feature>
<dbReference type="PROSITE" id="PS50227">
    <property type="entry name" value="G_PROTEIN_RECEP_F2_3"/>
    <property type="match status" value="1"/>
</dbReference>
<dbReference type="CDD" id="cd15041">
    <property type="entry name" value="7tmB1_hormone_R"/>
    <property type="match status" value="1"/>
</dbReference>
<evidence type="ECO:0000313" key="15">
    <source>
        <dbReference type="EMBL" id="CAG2250877.1"/>
    </source>
</evidence>
<evidence type="ECO:0000313" key="16">
    <source>
        <dbReference type="Proteomes" id="UP000683360"/>
    </source>
</evidence>
<feature type="transmembrane region" description="Helical" evidence="12">
    <location>
        <begin position="397"/>
        <end position="417"/>
    </location>
</feature>
<keyword evidence="7 12" id="KW-0472">Membrane</keyword>
<dbReference type="InterPro" id="IPR001879">
    <property type="entry name" value="GPCR_2_extracellular_dom"/>
</dbReference>
<dbReference type="PRINTS" id="PR00249">
    <property type="entry name" value="GPCRSECRETIN"/>
</dbReference>
<dbReference type="GO" id="GO:0005886">
    <property type="term" value="C:plasma membrane"/>
    <property type="evidence" value="ECO:0007669"/>
    <property type="project" value="UniProtKB-SubCell"/>
</dbReference>
<evidence type="ECO:0000256" key="2">
    <source>
        <dbReference type="ARBA" id="ARBA00005314"/>
    </source>
</evidence>
<keyword evidence="5 12" id="KW-1133">Transmembrane helix</keyword>
<comment type="caution">
    <text evidence="15">The sequence shown here is derived from an EMBL/GenBank/DDBJ whole genome shotgun (WGS) entry which is preliminary data.</text>
</comment>
<evidence type="ECO:0000256" key="9">
    <source>
        <dbReference type="ARBA" id="ARBA00023180"/>
    </source>
</evidence>
<evidence type="ECO:0000256" key="1">
    <source>
        <dbReference type="ARBA" id="ARBA00004651"/>
    </source>
</evidence>
<keyword evidence="3" id="KW-1003">Cell membrane</keyword>
<protein>
    <submittedName>
        <fullName evidence="15">Uncharacterized protein</fullName>
    </submittedName>
</protein>
<dbReference type="PROSITE" id="PS00649">
    <property type="entry name" value="G_PROTEIN_RECEP_F2_1"/>
    <property type="match status" value="1"/>
</dbReference>
<evidence type="ECO:0000256" key="8">
    <source>
        <dbReference type="ARBA" id="ARBA00023170"/>
    </source>
</evidence>
<keyword evidence="10" id="KW-0807">Transducer</keyword>
<dbReference type="EMBL" id="CAJPWZ010003068">
    <property type="protein sequence ID" value="CAG2250877.1"/>
    <property type="molecule type" value="Genomic_DNA"/>
</dbReference>
<sequence length="757" mass="87024">MQITVRLNDSLHLQITVRLNDSLQSVWLLTIEAITGPYVYYTSMITGPYVYYTSMITGPYVYYTSMITGPYVYYTSMITGPYVYYTSMITGPYVYYTSKLVNKLNTCEVYCNAEFDGLVCWHSALANSTISLRCPIPVDLPDYAIAYKTCFVDGNWSRTDYNACFPFIPSDNLISTHPPPDEYESHIPPPDEYESHIVRIMTDIYFVFSIISLLFLLISIFIFIYFRSLHCHRITIHIHMFISFVIKFVIVIVMVEPGVTKRSSGTYKDVEWLCKTLIALREYGNTSNMYWMFVEGMYLHNQIAAAVFSTEAPFKLFCFIGWGLPGIIVLAWSIIMQFTHDKACWKDYSQLDWIYLVLVPFLVVIFINLVFLINIIRILVTKLRSNNTDESSRIKKTIRATIILFPLLGLTNIIFLYNPEDGGSLQLTYHITNALLQSTGGILLSVLYCFMNGEVQRVIKQKWTRFNIRRHLKRGGKSRSSRTSDFMLSQTEQSQLYGTPTSSDIINPFVNNNRYHKVETSIPEEDIVANYNSDEQSVMLNHVIRDSACPIRSDEQCVSINHVIRENAYPIGSDEQDVSINHVNKENAYPIGSDEQDVSINHVNKENAYPIRSDEQGVSLNYVNREKAYPIRSDEQCVNKAHKFTINKEDSDEHSMTSLDDDITETHVGSNKQRVPLNNIDNDFEINYDSDSQTRNKNKNNLKSDKNNSISTKKGNQGIDEMNIQVRSDGYIYIDNEKTTYILPSAESFENIEESFI</sequence>
<dbReference type="PANTHER" id="PTHR45620">
    <property type="entry name" value="PDF RECEPTOR-LIKE PROTEIN-RELATED"/>
    <property type="match status" value="1"/>
</dbReference>
<evidence type="ECO:0000259" key="13">
    <source>
        <dbReference type="PROSITE" id="PS50227"/>
    </source>
</evidence>
<reference evidence="15" key="1">
    <citation type="submission" date="2021-03" db="EMBL/GenBank/DDBJ databases">
        <authorList>
            <person name="Bekaert M."/>
        </authorList>
    </citation>
    <scope>NUCLEOTIDE SEQUENCE</scope>
</reference>
<comment type="subcellular location">
    <subcellularLocation>
        <location evidence="1">Cell membrane</location>
        <topology evidence="1">Multi-pass membrane protein</topology>
    </subcellularLocation>
</comment>
<proteinExistence type="inferred from homology"/>
<evidence type="ECO:0000256" key="4">
    <source>
        <dbReference type="ARBA" id="ARBA00022692"/>
    </source>
</evidence>
<feature type="transmembrane region" description="Helical" evidence="12">
    <location>
        <begin position="355"/>
        <end position="376"/>
    </location>
</feature>
<dbReference type="InterPro" id="IPR017983">
    <property type="entry name" value="GPCR_2_secretin-like_CS"/>
</dbReference>
<dbReference type="OrthoDB" id="5967113at2759"/>
<dbReference type="Gene3D" id="1.20.1070.10">
    <property type="entry name" value="Rhodopsin 7-helix transmembrane proteins"/>
    <property type="match status" value="1"/>
</dbReference>
<dbReference type="SUPFAM" id="SSF111418">
    <property type="entry name" value="Hormone receptor domain"/>
    <property type="match status" value="1"/>
</dbReference>
<feature type="transmembrane region" description="Helical" evidence="12">
    <location>
        <begin position="204"/>
        <end position="226"/>
    </location>
</feature>
<keyword evidence="16" id="KW-1185">Reference proteome</keyword>
<keyword evidence="6" id="KW-0297">G-protein coupled receptor</keyword>
<keyword evidence="8" id="KW-0675">Receptor</keyword>
<dbReference type="Gene3D" id="4.10.1240.10">
    <property type="entry name" value="GPCR, family 2, extracellular hormone receptor domain"/>
    <property type="match status" value="1"/>
</dbReference>
<evidence type="ECO:0000259" key="14">
    <source>
        <dbReference type="PROSITE" id="PS50261"/>
    </source>
</evidence>
<feature type="domain" description="G-protein coupled receptors family 2 profile 2" evidence="14">
    <location>
        <begin position="201"/>
        <end position="452"/>
    </location>
</feature>
<dbReference type="InterPro" id="IPR050332">
    <property type="entry name" value="GPCR_2"/>
</dbReference>
<dbReference type="PROSITE" id="PS50261">
    <property type="entry name" value="G_PROTEIN_RECEP_F2_4"/>
    <property type="match status" value="1"/>
</dbReference>
<feature type="domain" description="G-protein coupled receptors family 2 profile 1" evidence="13">
    <location>
        <begin position="110"/>
        <end position="168"/>
    </location>
</feature>
<dbReference type="Pfam" id="PF00002">
    <property type="entry name" value="7tm_2"/>
    <property type="match status" value="1"/>
</dbReference>
<dbReference type="GO" id="GO:0007188">
    <property type="term" value="P:adenylate cyclase-modulating G protein-coupled receptor signaling pathway"/>
    <property type="evidence" value="ECO:0007669"/>
    <property type="project" value="TreeGrafter"/>
</dbReference>
<feature type="transmembrane region" description="Helical" evidence="12">
    <location>
        <begin position="429"/>
        <end position="450"/>
    </location>
</feature>
<keyword evidence="4 12" id="KW-0812">Transmembrane</keyword>
<feature type="transmembrane region" description="Helical" evidence="12">
    <location>
        <begin position="238"/>
        <end position="255"/>
    </location>
</feature>
<accession>A0A8S3V3J9</accession>